<dbReference type="InterPro" id="IPR023214">
    <property type="entry name" value="HAD_sf"/>
</dbReference>
<keyword evidence="2" id="KW-0378">Hydrolase</keyword>
<reference evidence="4" key="1">
    <citation type="journal article" date="2014" name="Int. J. Syst. Evol. Microbiol.">
        <title>Complete genome sequence of Corynebacterium casei LMG S-19264T (=DSM 44701T), isolated from a smear-ripened cheese.</title>
        <authorList>
            <consortium name="US DOE Joint Genome Institute (JGI-PGF)"/>
            <person name="Walter F."/>
            <person name="Albersmeier A."/>
            <person name="Kalinowski J."/>
            <person name="Ruckert C."/>
        </authorList>
    </citation>
    <scope>NUCLEOTIDE SEQUENCE</scope>
    <source>
        <strain evidence="4">JCM 4122</strain>
    </source>
</reference>
<dbReference type="Gene3D" id="3.40.50.1000">
    <property type="entry name" value="HAD superfamily/HAD-like"/>
    <property type="match status" value="1"/>
</dbReference>
<evidence type="ECO:0000313" key="4">
    <source>
        <dbReference type="EMBL" id="GHG13256.1"/>
    </source>
</evidence>
<dbReference type="AlphaFoldDB" id="A0A919BUN0"/>
<evidence type="ECO:0000256" key="3">
    <source>
        <dbReference type="ARBA" id="ARBA00022842"/>
    </source>
</evidence>
<keyword evidence="3" id="KW-0460">Magnesium</keyword>
<evidence type="ECO:0000313" key="5">
    <source>
        <dbReference type="Proteomes" id="UP000632849"/>
    </source>
</evidence>
<dbReference type="SUPFAM" id="SSF56784">
    <property type="entry name" value="HAD-like"/>
    <property type="match status" value="1"/>
</dbReference>
<accession>A0A919BUN0</accession>
<reference evidence="4" key="2">
    <citation type="submission" date="2020-09" db="EMBL/GenBank/DDBJ databases">
        <authorList>
            <person name="Sun Q."/>
            <person name="Ohkuma M."/>
        </authorList>
    </citation>
    <scope>NUCLEOTIDE SEQUENCE</scope>
    <source>
        <strain evidence="4">JCM 4122</strain>
    </source>
</reference>
<evidence type="ECO:0000256" key="1">
    <source>
        <dbReference type="ARBA" id="ARBA00001946"/>
    </source>
</evidence>
<dbReference type="EMBL" id="BNBE01000002">
    <property type="protein sequence ID" value="GHG13256.1"/>
    <property type="molecule type" value="Genomic_DNA"/>
</dbReference>
<evidence type="ECO:0008006" key="6">
    <source>
        <dbReference type="Google" id="ProtNLM"/>
    </source>
</evidence>
<name>A0A919BUN0_STRFL</name>
<organism evidence="4 5">
    <name type="scientific">Streptomyces filamentosus</name>
    <name type="common">Streptomyces roseosporus</name>
    <dbReference type="NCBI Taxonomy" id="67294"/>
    <lineage>
        <taxon>Bacteria</taxon>
        <taxon>Bacillati</taxon>
        <taxon>Actinomycetota</taxon>
        <taxon>Actinomycetes</taxon>
        <taxon>Kitasatosporales</taxon>
        <taxon>Streptomycetaceae</taxon>
        <taxon>Streptomyces</taxon>
    </lineage>
</organism>
<dbReference type="GO" id="GO:0016787">
    <property type="term" value="F:hydrolase activity"/>
    <property type="evidence" value="ECO:0007669"/>
    <property type="project" value="UniProtKB-KW"/>
</dbReference>
<dbReference type="InterPro" id="IPR006439">
    <property type="entry name" value="HAD-SF_hydro_IA"/>
</dbReference>
<protein>
    <recommendedName>
        <fullName evidence="6">Hydrolase</fullName>
    </recommendedName>
</protein>
<sequence length="272" mass="29201">MIRRHIARKPLYSGIASREGRSAARSCSLDRESFSRPELSSALMTTAPHPGRPVGPDSSAQPVALLALDDTLTDRAAAFAAWAKEFAAAHSLPEQWLHDADAEHSGRRRDFFALAKTTYALPGTVEEHYTAFRRRTPQLVPHRPAVNAAIQALAAHGWQLAVVTNGDHDAQHAKLAAAGLADLLPTVVVSSDHGVRKPDPALFHAALARLGATTKEAWVIGDSLEADIAGGNRAGLRTLWLSHGRPHPGGPLPQHTADDIVEACAWLLAQER</sequence>
<gene>
    <name evidence="4" type="ORF">GCM10017667_53800</name>
</gene>
<comment type="caution">
    <text evidence="4">The sequence shown here is derived from an EMBL/GenBank/DDBJ whole genome shotgun (WGS) entry which is preliminary data.</text>
</comment>
<dbReference type="Proteomes" id="UP000632849">
    <property type="component" value="Unassembled WGS sequence"/>
</dbReference>
<dbReference type="GO" id="GO:0044281">
    <property type="term" value="P:small molecule metabolic process"/>
    <property type="evidence" value="ECO:0007669"/>
    <property type="project" value="UniProtKB-ARBA"/>
</dbReference>
<dbReference type="NCBIfam" id="TIGR01509">
    <property type="entry name" value="HAD-SF-IA-v3"/>
    <property type="match status" value="1"/>
</dbReference>
<evidence type="ECO:0000256" key="2">
    <source>
        <dbReference type="ARBA" id="ARBA00022801"/>
    </source>
</evidence>
<dbReference type="Gene3D" id="1.20.120.710">
    <property type="entry name" value="Haloacid dehalogenase hydrolase-like domain"/>
    <property type="match status" value="1"/>
</dbReference>
<proteinExistence type="predicted"/>
<dbReference type="InterPro" id="IPR051400">
    <property type="entry name" value="HAD-like_hydrolase"/>
</dbReference>
<comment type="cofactor">
    <cofactor evidence="1">
        <name>Mg(2+)</name>
        <dbReference type="ChEBI" id="CHEBI:18420"/>
    </cofactor>
</comment>
<dbReference type="NCBIfam" id="TIGR01549">
    <property type="entry name" value="HAD-SF-IA-v1"/>
    <property type="match status" value="1"/>
</dbReference>
<dbReference type="PANTHER" id="PTHR46470">
    <property type="entry name" value="N-ACYLNEURAMINATE-9-PHOSPHATASE"/>
    <property type="match status" value="1"/>
</dbReference>
<dbReference type="Pfam" id="PF00702">
    <property type="entry name" value="Hydrolase"/>
    <property type="match status" value="1"/>
</dbReference>
<dbReference type="InterPro" id="IPR036412">
    <property type="entry name" value="HAD-like_sf"/>
</dbReference>
<keyword evidence="5" id="KW-1185">Reference proteome</keyword>